<dbReference type="EMBL" id="MCFI01000014">
    <property type="protein sequence ID" value="ORY79917.1"/>
    <property type="molecule type" value="Genomic_DNA"/>
</dbReference>
<gene>
    <name evidence="7" type="ORF">BCR37DRAFT_349330</name>
</gene>
<dbReference type="RefSeq" id="XP_040724051.1">
    <property type="nucleotide sequence ID" value="XM_040867920.1"/>
</dbReference>
<dbReference type="Pfam" id="PF03540">
    <property type="entry name" value="TAF10"/>
    <property type="match status" value="1"/>
</dbReference>
<dbReference type="OrthoDB" id="154356at2759"/>
<evidence type="ECO:0000256" key="2">
    <source>
        <dbReference type="ARBA" id="ARBA00023015"/>
    </source>
</evidence>
<dbReference type="GO" id="GO:0000124">
    <property type="term" value="C:SAGA complex"/>
    <property type="evidence" value="ECO:0007669"/>
    <property type="project" value="TreeGrafter"/>
</dbReference>
<dbReference type="Proteomes" id="UP000193685">
    <property type="component" value="Unassembled WGS sequence"/>
</dbReference>
<keyword evidence="7" id="KW-0648">Protein biosynthesis</keyword>
<keyword evidence="3" id="KW-0804">Transcription</keyword>
<keyword evidence="4" id="KW-0539">Nucleus</keyword>
<organism evidence="7 8">
    <name type="scientific">Protomyces lactucae-debilis</name>
    <dbReference type="NCBI Taxonomy" id="2754530"/>
    <lineage>
        <taxon>Eukaryota</taxon>
        <taxon>Fungi</taxon>
        <taxon>Dikarya</taxon>
        <taxon>Ascomycota</taxon>
        <taxon>Taphrinomycotina</taxon>
        <taxon>Taphrinomycetes</taxon>
        <taxon>Taphrinales</taxon>
        <taxon>Protomycetaceae</taxon>
        <taxon>Protomyces</taxon>
    </lineage>
</organism>
<dbReference type="GO" id="GO:0016251">
    <property type="term" value="F:RNA polymerase II general transcription initiation factor activity"/>
    <property type="evidence" value="ECO:0007669"/>
    <property type="project" value="TreeGrafter"/>
</dbReference>
<dbReference type="InterPro" id="IPR003923">
    <property type="entry name" value="TAF10"/>
</dbReference>
<dbReference type="GO" id="GO:0006367">
    <property type="term" value="P:transcription initiation at RNA polymerase II promoter"/>
    <property type="evidence" value="ECO:0007669"/>
    <property type="project" value="TreeGrafter"/>
</dbReference>
<name>A0A1Y2F8F3_PROLT</name>
<protein>
    <submittedName>
        <fullName evidence="7">Transcription initiation factor TFIID 23-30kDa subunit-domain-containing protein</fullName>
    </submittedName>
</protein>
<dbReference type="PANTHER" id="PTHR21242:SF0">
    <property type="entry name" value="TRANSCRIPTION INITIATION FACTOR TFIID SUBUNIT 10"/>
    <property type="match status" value="1"/>
</dbReference>
<dbReference type="GO" id="GO:0003743">
    <property type="term" value="F:translation initiation factor activity"/>
    <property type="evidence" value="ECO:0007669"/>
    <property type="project" value="UniProtKB-KW"/>
</dbReference>
<keyword evidence="7" id="KW-0396">Initiation factor</keyword>
<dbReference type="PRINTS" id="PR01443">
    <property type="entry name" value="TFIID30KDSUB"/>
</dbReference>
<evidence type="ECO:0000256" key="4">
    <source>
        <dbReference type="ARBA" id="ARBA00023242"/>
    </source>
</evidence>
<dbReference type="PANTHER" id="PTHR21242">
    <property type="entry name" value="TRANSCRIPTION INITIATION FACTOR TFIID SUBUNIT 10"/>
    <property type="match status" value="1"/>
</dbReference>
<sequence>MPETVEEDADEDEPLPQAPRTTAPDRTLKDFLKILDTHAPIIPDAVTDYYLSQAGFECDDPRVKRLLALAAQKFVSDIAQDAYQHSKIRSSGTTGDRGRAVLTMDDLGAAVQEYGINIKRQDFMR</sequence>
<comment type="caution">
    <text evidence="7">The sequence shown here is derived from an EMBL/GenBank/DDBJ whole genome shotgun (WGS) entry which is preliminary data.</text>
</comment>
<evidence type="ECO:0000256" key="5">
    <source>
        <dbReference type="ARBA" id="ARBA00025730"/>
    </source>
</evidence>
<evidence type="ECO:0000256" key="1">
    <source>
        <dbReference type="ARBA" id="ARBA00004123"/>
    </source>
</evidence>
<feature type="region of interest" description="Disordered" evidence="6">
    <location>
        <begin position="1"/>
        <end position="24"/>
    </location>
</feature>
<evidence type="ECO:0000256" key="3">
    <source>
        <dbReference type="ARBA" id="ARBA00023163"/>
    </source>
</evidence>
<dbReference type="GO" id="GO:1990841">
    <property type="term" value="F:promoter-specific chromatin binding"/>
    <property type="evidence" value="ECO:0007669"/>
    <property type="project" value="TreeGrafter"/>
</dbReference>
<evidence type="ECO:0000313" key="8">
    <source>
        <dbReference type="Proteomes" id="UP000193685"/>
    </source>
</evidence>
<accession>A0A1Y2F8F3</accession>
<dbReference type="CDD" id="cd07982">
    <property type="entry name" value="HFD_TAF10"/>
    <property type="match status" value="1"/>
</dbReference>
<evidence type="ECO:0000256" key="6">
    <source>
        <dbReference type="SAM" id="MobiDB-lite"/>
    </source>
</evidence>
<dbReference type="AlphaFoldDB" id="A0A1Y2F8F3"/>
<comment type="subcellular location">
    <subcellularLocation>
        <location evidence="1">Nucleus</location>
    </subcellularLocation>
</comment>
<reference evidence="7 8" key="1">
    <citation type="submission" date="2016-07" db="EMBL/GenBank/DDBJ databases">
        <title>Pervasive Adenine N6-methylation of Active Genes in Fungi.</title>
        <authorList>
            <consortium name="DOE Joint Genome Institute"/>
            <person name="Mondo S.J."/>
            <person name="Dannebaum R.O."/>
            <person name="Kuo R.C."/>
            <person name="Labutti K."/>
            <person name="Haridas S."/>
            <person name="Kuo A."/>
            <person name="Salamov A."/>
            <person name="Ahrendt S.R."/>
            <person name="Lipzen A."/>
            <person name="Sullivan W."/>
            <person name="Andreopoulos W.B."/>
            <person name="Clum A."/>
            <person name="Lindquist E."/>
            <person name="Daum C."/>
            <person name="Ramamoorthy G.K."/>
            <person name="Gryganskyi A."/>
            <person name="Culley D."/>
            <person name="Magnuson J.K."/>
            <person name="James T.Y."/>
            <person name="O'Malley M.A."/>
            <person name="Stajich J.E."/>
            <person name="Spatafora J.W."/>
            <person name="Visel A."/>
            <person name="Grigoriev I.V."/>
        </authorList>
    </citation>
    <scope>NUCLEOTIDE SEQUENCE [LARGE SCALE GENOMIC DNA]</scope>
    <source>
        <strain evidence="7 8">12-1054</strain>
    </source>
</reference>
<keyword evidence="8" id="KW-1185">Reference proteome</keyword>
<dbReference type="STRING" id="56484.A0A1Y2F8F3"/>
<feature type="compositionally biased region" description="Acidic residues" evidence="6">
    <location>
        <begin position="1"/>
        <end position="14"/>
    </location>
</feature>
<proteinExistence type="inferred from homology"/>
<keyword evidence="2" id="KW-0805">Transcription regulation</keyword>
<dbReference type="OMA" id="GFECDDV"/>
<dbReference type="PIRSF" id="PIRSF017246">
    <property type="entry name" value="TFIID_TAF10"/>
    <property type="match status" value="1"/>
</dbReference>
<dbReference type="GO" id="GO:0005669">
    <property type="term" value="C:transcription factor TFIID complex"/>
    <property type="evidence" value="ECO:0007669"/>
    <property type="project" value="TreeGrafter"/>
</dbReference>
<dbReference type="GeneID" id="63784519"/>
<comment type="similarity">
    <text evidence="5">Belongs to the TAF10 family.</text>
</comment>
<evidence type="ECO:0000313" key="7">
    <source>
        <dbReference type="EMBL" id="ORY79917.1"/>
    </source>
</evidence>